<evidence type="ECO:0000256" key="1">
    <source>
        <dbReference type="SAM" id="SignalP"/>
    </source>
</evidence>
<evidence type="ECO:0000313" key="3">
    <source>
        <dbReference type="Proteomes" id="UP001255185"/>
    </source>
</evidence>
<gene>
    <name evidence="2" type="ORF">J2X31_001674</name>
</gene>
<dbReference type="InterPro" id="IPR026341">
    <property type="entry name" value="T9SS_type_B"/>
</dbReference>
<dbReference type="NCBIfam" id="TIGR04131">
    <property type="entry name" value="Bac_Flav_CTERM"/>
    <property type="match status" value="1"/>
</dbReference>
<proteinExistence type="predicted"/>
<feature type="chain" id="PRO_5047414935" evidence="1">
    <location>
        <begin position="23"/>
        <end position="602"/>
    </location>
</feature>
<name>A0ABU1TPD1_9FLAO</name>
<feature type="signal peptide" evidence="1">
    <location>
        <begin position="1"/>
        <end position="22"/>
    </location>
</feature>
<comment type="caution">
    <text evidence="2">The sequence shown here is derived from an EMBL/GenBank/DDBJ whole genome shotgun (WGS) entry which is preliminary data.</text>
</comment>
<dbReference type="Pfam" id="PF13585">
    <property type="entry name" value="CHU_C"/>
    <property type="match status" value="1"/>
</dbReference>
<sequence length="602" mass="67193">MKLKLLHIYCLLFVLTACKIVAQDISLYQQFNGRYDFTAVGNTLNPVENNTSSICNIFNTSSETLVLSAGDVVEKAFLYWAGSGTGDLEVKLNGVTINSQRTFPLFKNNLNYFCAFADVTTQVQNTGAGNYTLSEFDLANLVGAGSGYCNNSTNFGGWAIVVIFKNENLQMNQLNVYDGLQGVSNTDTNITLTLDNLNVLDNAGAKIGFVAWEGDRDLSNDENLTFNGFDLFNDLNPINSVFNGTNSYTGSEEMFNMDLDVFNIEEFIQIGHPTAIIELTSLRDFVMISTVISKLNNQLPDATIELHSANNECFSRRVIVDYTVSNFNSTDVLPAGIPIAIYANDIYIEYDETTQPIPVGESQNKTITLNIPETIPDDFTLTFIVDEFQNGEGIQKELDEDNNVSNTLEVSLMGSVAFNLLEDITICNAGLGKTSFDFWDYIDAVKTNPTDVVSFYTNFQEALIKVNAVQDPANHIVQANPEEIFVRIENDQCYLTTSFLLKTKNCPPKVYNYVSANNDGDNDTFFIEGLRDVFVNFQLQIYNRWGALVWSGNNTTEDWYGFSNEGSRISGDKLTEGTYYYILNLNDPEYPNVLTGFIHLTR</sequence>
<evidence type="ECO:0000313" key="2">
    <source>
        <dbReference type="EMBL" id="MDR6967662.1"/>
    </source>
</evidence>
<dbReference type="PROSITE" id="PS51257">
    <property type="entry name" value="PROKAR_LIPOPROTEIN"/>
    <property type="match status" value="1"/>
</dbReference>
<reference evidence="2 3" key="1">
    <citation type="submission" date="2023-07" db="EMBL/GenBank/DDBJ databases">
        <title>Sorghum-associated microbial communities from plants grown in Nebraska, USA.</title>
        <authorList>
            <person name="Schachtman D."/>
        </authorList>
    </citation>
    <scope>NUCLEOTIDE SEQUENCE [LARGE SCALE GENOMIC DNA]</scope>
    <source>
        <strain evidence="2 3">3773</strain>
    </source>
</reference>
<accession>A0ABU1TPD1</accession>
<dbReference type="Proteomes" id="UP001255185">
    <property type="component" value="Unassembled WGS sequence"/>
</dbReference>
<protein>
    <submittedName>
        <fullName evidence="2">Gliding motility-associated-like protein</fullName>
    </submittedName>
</protein>
<dbReference type="RefSeq" id="WP_310025895.1">
    <property type="nucleotide sequence ID" value="NZ_JAVDVI010000006.1"/>
</dbReference>
<dbReference type="Gene3D" id="2.60.40.10">
    <property type="entry name" value="Immunoglobulins"/>
    <property type="match status" value="1"/>
</dbReference>
<keyword evidence="3" id="KW-1185">Reference proteome</keyword>
<dbReference type="EMBL" id="JAVDVI010000006">
    <property type="protein sequence ID" value="MDR6967662.1"/>
    <property type="molecule type" value="Genomic_DNA"/>
</dbReference>
<keyword evidence="1" id="KW-0732">Signal</keyword>
<dbReference type="InterPro" id="IPR013783">
    <property type="entry name" value="Ig-like_fold"/>
</dbReference>
<organism evidence="2 3">
    <name type="scientific">Flavobacterium arsenatis</name>
    <dbReference type="NCBI Taxonomy" id="1484332"/>
    <lineage>
        <taxon>Bacteria</taxon>
        <taxon>Pseudomonadati</taxon>
        <taxon>Bacteroidota</taxon>
        <taxon>Flavobacteriia</taxon>
        <taxon>Flavobacteriales</taxon>
        <taxon>Flavobacteriaceae</taxon>
        <taxon>Flavobacterium</taxon>
    </lineage>
</organism>